<dbReference type="RefSeq" id="XP_005820015.1">
    <property type="nucleotide sequence ID" value="XM_005819958.1"/>
</dbReference>
<proteinExistence type="predicted"/>
<dbReference type="KEGG" id="gtt:GUITHDRAFT_156169"/>
<reference evidence="4" key="2">
    <citation type="submission" date="2012-11" db="EMBL/GenBank/DDBJ databases">
        <authorList>
            <person name="Kuo A."/>
            <person name="Curtis B.A."/>
            <person name="Tanifuji G."/>
            <person name="Burki F."/>
            <person name="Gruber A."/>
            <person name="Irimia M."/>
            <person name="Maruyama S."/>
            <person name="Arias M.C."/>
            <person name="Ball S.G."/>
            <person name="Gile G.H."/>
            <person name="Hirakawa Y."/>
            <person name="Hopkins J.F."/>
            <person name="Rensing S.A."/>
            <person name="Schmutz J."/>
            <person name="Symeonidi A."/>
            <person name="Elias M."/>
            <person name="Eveleigh R.J."/>
            <person name="Herman E.K."/>
            <person name="Klute M.J."/>
            <person name="Nakayama T."/>
            <person name="Obornik M."/>
            <person name="Reyes-Prieto A."/>
            <person name="Armbrust E.V."/>
            <person name="Aves S.J."/>
            <person name="Beiko R.G."/>
            <person name="Coutinho P."/>
            <person name="Dacks J.B."/>
            <person name="Durnford D.G."/>
            <person name="Fast N.M."/>
            <person name="Green B.R."/>
            <person name="Grisdale C."/>
            <person name="Hempe F."/>
            <person name="Henrissat B."/>
            <person name="Hoppner M.P."/>
            <person name="Ishida K.-I."/>
            <person name="Kim E."/>
            <person name="Koreny L."/>
            <person name="Kroth P.G."/>
            <person name="Liu Y."/>
            <person name="Malik S.-B."/>
            <person name="Maier U.G."/>
            <person name="McRose D."/>
            <person name="Mock T."/>
            <person name="Neilson J.A."/>
            <person name="Onodera N.T."/>
            <person name="Poole A.M."/>
            <person name="Pritham E.J."/>
            <person name="Richards T.A."/>
            <person name="Rocap G."/>
            <person name="Roy S.W."/>
            <person name="Sarai C."/>
            <person name="Schaack S."/>
            <person name="Shirato S."/>
            <person name="Slamovits C.H."/>
            <person name="Spencer D.F."/>
            <person name="Suzuki S."/>
            <person name="Worden A.Z."/>
            <person name="Zauner S."/>
            <person name="Barry K."/>
            <person name="Bell C."/>
            <person name="Bharti A.K."/>
            <person name="Crow J.A."/>
            <person name="Grimwood J."/>
            <person name="Kramer R."/>
            <person name="Lindquist E."/>
            <person name="Lucas S."/>
            <person name="Salamov A."/>
            <person name="McFadden G.I."/>
            <person name="Lane C.E."/>
            <person name="Keeling P.J."/>
            <person name="Gray M.W."/>
            <person name="Grigoriev I.V."/>
            <person name="Archibald J.M."/>
        </authorList>
    </citation>
    <scope>NUCLEOTIDE SEQUENCE</scope>
    <source>
        <strain evidence="4">CCMP2712</strain>
    </source>
</reference>
<evidence type="ECO:0000313" key="2">
    <source>
        <dbReference type="EMBL" id="EKX33035.1"/>
    </source>
</evidence>
<dbReference type="GeneID" id="17289769"/>
<dbReference type="Proteomes" id="UP000011087">
    <property type="component" value="Unassembled WGS sequence"/>
</dbReference>
<feature type="region of interest" description="Disordered" evidence="1">
    <location>
        <begin position="66"/>
        <end position="89"/>
    </location>
</feature>
<feature type="compositionally biased region" description="Acidic residues" evidence="1">
    <location>
        <begin position="72"/>
        <end position="86"/>
    </location>
</feature>
<name>L1IB10_GUITC</name>
<sequence length="143" mass="16220">MSAFDNLSCDCIDRDETLDDLHSFEDEQIAAAVFFSGTDSSSNEDTREIYGDHKNLECLLQAKASKKRKFDEDEEFQSSEEEEEEDIPHRHQELIDIIEIPNDPVDQVEQLMSKVSLKVNCSGPPNLLLNNLSSAISKRKNSI</sequence>
<dbReference type="AlphaFoldDB" id="L1IB10"/>
<dbReference type="EMBL" id="JH993159">
    <property type="protein sequence ID" value="EKX33035.1"/>
    <property type="molecule type" value="Genomic_DNA"/>
</dbReference>
<reference evidence="3" key="3">
    <citation type="submission" date="2016-03" db="UniProtKB">
        <authorList>
            <consortium name="EnsemblProtists"/>
        </authorList>
    </citation>
    <scope>IDENTIFICATION</scope>
</reference>
<dbReference type="EnsemblProtists" id="EKX33035">
    <property type="protein sequence ID" value="EKX33035"/>
    <property type="gene ID" value="GUITHDRAFT_156169"/>
</dbReference>
<accession>L1IB10</accession>
<evidence type="ECO:0000313" key="3">
    <source>
        <dbReference type="EnsemblProtists" id="EKX33035"/>
    </source>
</evidence>
<evidence type="ECO:0000313" key="4">
    <source>
        <dbReference type="Proteomes" id="UP000011087"/>
    </source>
</evidence>
<protein>
    <submittedName>
        <fullName evidence="2 3">Uncharacterized protein</fullName>
    </submittedName>
</protein>
<organism evidence="2">
    <name type="scientific">Guillardia theta (strain CCMP2712)</name>
    <name type="common">Cryptophyte</name>
    <dbReference type="NCBI Taxonomy" id="905079"/>
    <lineage>
        <taxon>Eukaryota</taxon>
        <taxon>Cryptophyceae</taxon>
        <taxon>Pyrenomonadales</taxon>
        <taxon>Geminigeraceae</taxon>
        <taxon>Guillardia</taxon>
    </lineage>
</organism>
<reference evidence="2 4" key="1">
    <citation type="journal article" date="2012" name="Nature">
        <title>Algal genomes reveal evolutionary mosaicism and the fate of nucleomorphs.</title>
        <authorList>
            <consortium name="DOE Joint Genome Institute"/>
            <person name="Curtis B.A."/>
            <person name="Tanifuji G."/>
            <person name="Burki F."/>
            <person name="Gruber A."/>
            <person name="Irimia M."/>
            <person name="Maruyama S."/>
            <person name="Arias M.C."/>
            <person name="Ball S.G."/>
            <person name="Gile G.H."/>
            <person name="Hirakawa Y."/>
            <person name="Hopkins J.F."/>
            <person name="Kuo A."/>
            <person name="Rensing S.A."/>
            <person name="Schmutz J."/>
            <person name="Symeonidi A."/>
            <person name="Elias M."/>
            <person name="Eveleigh R.J."/>
            <person name="Herman E.K."/>
            <person name="Klute M.J."/>
            <person name="Nakayama T."/>
            <person name="Obornik M."/>
            <person name="Reyes-Prieto A."/>
            <person name="Armbrust E.V."/>
            <person name="Aves S.J."/>
            <person name="Beiko R.G."/>
            <person name="Coutinho P."/>
            <person name="Dacks J.B."/>
            <person name="Durnford D.G."/>
            <person name="Fast N.M."/>
            <person name="Green B.R."/>
            <person name="Grisdale C.J."/>
            <person name="Hempel F."/>
            <person name="Henrissat B."/>
            <person name="Hoppner M.P."/>
            <person name="Ishida K."/>
            <person name="Kim E."/>
            <person name="Koreny L."/>
            <person name="Kroth P.G."/>
            <person name="Liu Y."/>
            <person name="Malik S.B."/>
            <person name="Maier U.G."/>
            <person name="McRose D."/>
            <person name="Mock T."/>
            <person name="Neilson J.A."/>
            <person name="Onodera N.T."/>
            <person name="Poole A.M."/>
            <person name="Pritham E.J."/>
            <person name="Richards T.A."/>
            <person name="Rocap G."/>
            <person name="Roy S.W."/>
            <person name="Sarai C."/>
            <person name="Schaack S."/>
            <person name="Shirato S."/>
            <person name="Slamovits C.H."/>
            <person name="Spencer D.F."/>
            <person name="Suzuki S."/>
            <person name="Worden A.Z."/>
            <person name="Zauner S."/>
            <person name="Barry K."/>
            <person name="Bell C."/>
            <person name="Bharti A.K."/>
            <person name="Crow J.A."/>
            <person name="Grimwood J."/>
            <person name="Kramer R."/>
            <person name="Lindquist E."/>
            <person name="Lucas S."/>
            <person name="Salamov A."/>
            <person name="McFadden G.I."/>
            <person name="Lane C.E."/>
            <person name="Keeling P.J."/>
            <person name="Gray M.W."/>
            <person name="Grigoriev I.V."/>
            <person name="Archibald J.M."/>
        </authorList>
    </citation>
    <scope>NUCLEOTIDE SEQUENCE</scope>
    <source>
        <strain evidence="2 4">CCMP2712</strain>
    </source>
</reference>
<evidence type="ECO:0000256" key="1">
    <source>
        <dbReference type="SAM" id="MobiDB-lite"/>
    </source>
</evidence>
<dbReference type="HOGENOM" id="CLU_1809858_0_0_1"/>
<dbReference type="PaxDb" id="55529-EKX33035"/>
<keyword evidence="4" id="KW-1185">Reference proteome</keyword>
<gene>
    <name evidence="2" type="ORF">GUITHDRAFT_156169</name>
</gene>